<keyword evidence="1" id="KW-0732">Signal</keyword>
<sequence>MRRLNILLAAAFVASAAASAHDPGHGDTPLREEVQRDLARARAATARFKDVQASLDAGYQPTDVCVSHPAHGAMGFHYKKPSLRDAIVDEEQPEILLYARAPNGALKLTGVEYVVPLDAWTQPTPPVAFGQTMRREETLQIWYLHVWLWENNSAGIFSDWNPALKC</sequence>
<name>A0A8S8XAE0_9PROT</name>
<evidence type="ECO:0000256" key="1">
    <source>
        <dbReference type="SAM" id="SignalP"/>
    </source>
</evidence>
<feature type="signal peptide" evidence="1">
    <location>
        <begin position="1"/>
        <end position="20"/>
    </location>
</feature>
<protein>
    <submittedName>
        <fullName evidence="2">Uncharacterized protein</fullName>
    </submittedName>
</protein>
<dbReference type="EMBL" id="BOPV01000001">
    <property type="protein sequence ID" value="GIL38096.1"/>
    <property type="molecule type" value="Genomic_DNA"/>
</dbReference>
<evidence type="ECO:0000313" key="2">
    <source>
        <dbReference type="EMBL" id="GIL38096.1"/>
    </source>
</evidence>
<dbReference type="RefSeq" id="WP_420241036.1">
    <property type="nucleotide sequence ID" value="NZ_BOPV01000001.1"/>
</dbReference>
<organism evidence="2 3">
    <name type="scientific">Roseiterribacter gracilis</name>
    <dbReference type="NCBI Taxonomy" id="2812848"/>
    <lineage>
        <taxon>Bacteria</taxon>
        <taxon>Pseudomonadati</taxon>
        <taxon>Pseudomonadota</taxon>
        <taxon>Alphaproteobacteria</taxon>
        <taxon>Rhodospirillales</taxon>
        <taxon>Roseiterribacteraceae</taxon>
        <taxon>Roseiterribacter</taxon>
    </lineage>
</organism>
<evidence type="ECO:0000313" key="3">
    <source>
        <dbReference type="Proteomes" id="UP000681075"/>
    </source>
</evidence>
<dbReference type="Proteomes" id="UP000681075">
    <property type="component" value="Unassembled WGS sequence"/>
</dbReference>
<keyword evidence="3" id="KW-1185">Reference proteome</keyword>
<feature type="chain" id="PRO_5035877797" evidence="1">
    <location>
        <begin position="21"/>
        <end position="166"/>
    </location>
</feature>
<proteinExistence type="predicted"/>
<reference evidence="2" key="1">
    <citation type="submission" date="2021-02" db="EMBL/GenBank/DDBJ databases">
        <title>Genome sequence of Rhodospirillales sp. strain TMPK1 isolated from soil.</title>
        <authorList>
            <person name="Nakai R."/>
            <person name="Kusada H."/>
            <person name="Tamaki H."/>
        </authorList>
    </citation>
    <scope>NUCLEOTIDE SEQUENCE</scope>
    <source>
        <strain evidence="2">TMPK1</strain>
    </source>
</reference>
<dbReference type="AlphaFoldDB" id="A0A8S8XAE0"/>
<accession>A0A8S8XAE0</accession>
<gene>
    <name evidence="2" type="ORF">TMPK1_03330</name>
</gene>
<comment type="caution">
    <text evidence="2">The sequence shown here is derived from an EMBL/GenBank/DDBJ whole genome shotgun (WGS) entry which is preliminary data.</text>
</comment>